<reference evidence="1" key="1">
    <citation type="submission" date="2019-08" db="EMBL/GenBank/DDBJ databases">
        <authorList>
            <person name="Kucharzyk K."/>
            <person name="Murdoch R.W."/>
            <person name="Higgins S."/>
            <person name="Loffler F."/>
        </authorList>
    </citation>
    <scope>NUCLEOTIDE SEQUENCE</scope>
</reference>
<sequence>MQRADQLVRLDAHVVEEHAARIERAGAQLVDGRVRQAFALSVDHEHGQTIGARGGILQLLGARNHQHLVGRLHARDPDLAAVQTPAIAVLRGKGLDLQRVGARVGLGQRHAAVDLAADDFGQQLFLHLVVAEARDRHAAKDGVDHEQLAHRGAAARGRECLHNQAHLHHAQAAAAVLLGQRHAAQARVAHGLPVFGREGLFRVLLAPVFQPEALTDLASRVNHHPLFIVESEVHGVSLS</sequence>
<dbReference type="AlphaFoldDB" id="A0A645B5S6"/>
<gene>
    <name evidence="1" type="ORF">SDC9_107643</name>
</gene>
<comment type="caution">
    <text evidence="1">The sequence shown here is derived from an EMBL/GenBank/DDBJ whole genome shotgun (WGS) entry which is preliminary data.</text>
</comment>
<dbReference type="EMBL" id="VSSQ01017985">
    <property type="protein sequence ID" value="MPM60789.1"/>
    <property type="molecule type" value="Genomic_DNA"/>
</dbReference>
<organism evidence="1">
    <name type="scientific">bioreactor metagenome</name>
    <dbReference type="NCBI Taxonomy" id="1076179"/>
    <lineage>
        <taxon>unclassified sequences</taxon>
        <taxon>metagenomes</taxon>
        <taxon>ecological metagenomes</taxon>
    </lineage>
</organism>
<accession>A0A645B5S6</accession>
<proteinExistence type="predicted"/>
<name>A0A645B5S6_9ZZZZ</name>
<protein>
    <submittedName>
        <fullName evidence="1">Uncharacterized protein</fullName>
    </submittedName>
</protein>
<dbReference type="AntiFam" id="ANF00250">
    <property type="entry name" value="Shadow ORF (opposite ACADL)"/>
</dbReference>
<evidence type="ECO:0000313" key="1">
    <source>
        <dbReference type="EMBL" id="MPM60789.1"/>
    </source>
</evidence>